<dbReference type="PANTHER" id="PTHR37313:SF2">
    <property type="entry name" value="UPF0749 PROTEIN YLXX"/>
    <property type="match status" value="1"/>
</dbReference>
<accession>A0A160F211</accession>
<dbReference type="AlphaFoldDB" id="A0A160F211"/>
<dbReference type="PANTHER" id="PTHR37313">
    <property type="entry name" value="UPF0749 PROTEIN RV1825"/>
    <property type="match status" value="1"/>
</dbReference>
<protein>
    <recommendedName>
        <fullName evidence="6">DUF881 domain-containing protein</fullName>
    </recommendedName>
</protein>
<dbReference type="KEGG" id="aamy:GFC30_1423"/>
<dbReference type="Pfam" id="PF05949">
    <property type="entry name" value="DUF881"/>
    <property type="match status" value="1"/>
</dbReference>
<dbReference type="GO" id="GO:0003723">
    <property type="term" value="F:RNA binding"/>
    <property type="evidence" value="ECO:0007669"/>
    <property type="project" value="UniProtKB-KW"/>
</dbReference>
<evidence type="ECO:0008006" key="6">
    <source>
        <dbReference type="Google" id="ProtNLM"/>
    </source>
</evidence>
<dbReference type="InterPro" id="IPR010273">
    <property type="entry name" value="DUF881"/>
</dbReference>
<dbReference type="PATRIC" id="fig|294699.3.peg.1444"/>
<keyword evidence="3" id="KW-0175">Coiled coil</keyword>
<comment type="similarity">
    <text evidence="1">Belongs to the UPF0749 family.</text>
</comment>
<dbReference type="PROSITE" id="PS50889">
    <property type="entry name" value="S4"/>
    <property type="match status" value="1"/>
</dbReference>
<feature type="coiled-coil region" evidence="3">
    <location>
        <begin position="51"/>
        <end position="92"/>
    </location>
</feature>
<evidence type="ECO:0000313" key="4">
    <source>
        <dbReference type="EMBL" id="ANB59483.1"/>
    </source>
</evidence>
<dbReference type="Gene3D" id="3.30.70.1880">
    <property type="entry name" value="Protein of unknown function DUF881"/>
    <property type="match status" value="1"/>
</dbReference>
<evidence type="ECO:0000256" key="3">
    <source>
        <dbReference type="SAM" id="Coils"/>
    </source>
</evidence>
<dbReference type="OrthoDB" id="9776196at2"/>
<evidence type="ECO:0000256" key="2">
    <source>
        <dbReference type="PROSITE-ProRule" id="PRU00182"/>
    </source>
</evidence>
<dbReference type="EMBL" id="CP015438">
    <property type="protein sequence ID" value="ANB59483.1"/>
    <property type="molecule type" value="Genomic_DNA"/>
</dbReference>
<organism evidence="4 5">
    <name type="scientific">Anoxybacteroides amylolyticum</name>
    <dbReference type="NCBI Taxonomy" id="294699"/>
    <lineage>
        <taxon>Bacteria</taxon>
        <taxon>Bacillati</taxon>
        <taxon>Bacillota</taxon>
        <taxon>Bacilli</taxon>
        <taxon>Bacillales</taxon>
        <taxon>Anoxybacillaceae</taxon>
        <taxon>Anoxybacteroides</taxon>
    </lineage>
</organism>
<keyword evidence="5" id="KW-1185">Reference proteome</keyword>
<reference evidence="4 5" key="1">
    <citation type="journal article" date="2006" name="Syst. Appl. Microbiol.">
        <title>Anoxybacillus amylolyticus sp. nov., a thermophilic amylase producing bacterium isolated from Mount Rittmann (Antarctica).</title>
        <authorList>
            <person name="Poli A."/>
            <person name="Esposito E."/>
            <person name="Lama L."/>
            <person name="Orlando P."/>
            <person name="Nicolaus G."/>
            <person name="de Appolonia F."/>
            <person name="Gambacorta A."/>
            <person name="Nicolaus B."/>
        </authorList>
    </citation>
    <scope>NUCLEOTIDE SEQUENCE [LARGE SCALE GENOMIC DNA]</scope>
    <source>
        <strain evidence="4 5">DSM 15939</strain>
    </source>
</reference>
<dbReference type="RefSeq" id="WP_066323595.1">
    <property type="nucleotide sequence ID" value="NZ_CP015438.1"/>
</dbReference>
<evidence type="ECO:0000256" key="1">
    <source>
        <dbReference type="ARBA" id="ARBA00009108"/>
    </source>
</evidence>
<name>A0A160F211_9BACL</name>
<dbReference type="Proteomes" id="UP000076865">
    <property type="component" value="Chromosome"/>
</dbReference>
<gene>
    <name evidence="4" type="ORF">GFC30_1423</name>
</gene>
<keyword evidence="2" id="KW-0694">RNA-binding</keyword>
<sequence>MRKVRGNDVILSFVFLVLGFMLSFSYQYTKEMRRDVTDRQWQKEYEYRQLLIQAQKETSKLKKRLLKKQEQLQRSEKELADEKTAYAGLVKEVEQLRMYTGKVKVQGKGIEVTLADASYVPNEQNAANYIVHEQHVWKVVHELLVSGAEAIAINGQRISHRSYIVCNGPVIEVDGVQHAAPFVIAAIGDPHVLMSALNIAGGVKDELVNDHVVVKIASKDSLVFDPMFHSE</sequence>
<proteinExistence type="inferred from homology"/>
<evidence type="ECO:0000313" key="5">
    <source>
        <dbReference type="Proteomes" id="UP000076865"/>
    </source>
</evidence>